<accession>A0AAD9Z1S1</accession>
<sequence>MGAWLSALVFRHTEPSDDASTKSAVPPTTNLTKGVQVYAYITVTNCLVEFSVPENTVSRNQLNACSSNYLVVENAKIPGLFKHKGNFSFSVYRHGIKLTHQWVEINIFTGELGNGTMNSPQYTPSMVVDGIIITYGFYNAGPGEAGLPSNNQCYVTVTQDCSRWMGEVARTGSPQAELPFSRFVLPSAHDVGMNDTQNTDIIFENATSKMAKVLNGVVPLFGELTETWAGVMAPEIAYGLAFTQKDDLETMLAIGARYFEFRPAHIHKDILPYSGLEDKLYFQHACIPGMAYDEFLHGCVGFLVGHPSEIIVVQIRHDNILAGCALPTPAELQTYMDNALGQASDPIACGTLDDMKSLTIAQLRASHKRLIVFPTTDVLSTWTKAANATLNGDSIIAAYEKLEPGQQKGHALTNLQCQATASEITDVLVYSVTSPKASTSCLMSTKAICDTKTLPWIRENALGRLQAEELIVMMNDFIDGATVDVAVELSKKRLNA</sequence>
<dbReference type="GO" id="GO:0008081">
    <property type="term" value="F:phosphoric diester hydrolase activity"/>
    <property type="evidence" value="ECO:0007669"/>
    <property type="project" value="InterPro"/>
</dbReference>
<dbReference type="InterPro" id="IPR051057">
    <property type="entry name" value="PI-PLC_domain"/>
</dbReference>
<proteinExistence type="predicted"/>
<dbReference type="Gene3D" id="3.20.20.190">
    <property type="entry name" value="Phosphatidylinositol (PI) phosphodiesterase"/>
    <property type="match status" value="1"/>
</dbReference>
<dbReference type="AlphaFoldDB" id="A0AAD9Z1S1"/>
<dbReference type="InterPro" id="IPR017946">
    <property type="entry name" value="PLC-like_Pdiesterase_TIM-brl"/>
</dbReference>
<dbReference type="SUPFAM" id="SSF51695">
    <property type="entry name" value="PLC-like phosphodiesterases"/>
    <property type="match status" value="1"/>
</dbReference>
<dbReference type="PANTHER" id="PTHR13593:SF146">
    <property type="entry name" value="PLC-LIKE PHOSPHODIESTERASE"/>
    <property type="match status" value="1"/>
</dbReference>
<comment type="caution">
    <text evidence="1">The sequence shown here is derived from an EMBL/GenBank/DDBJ whole genome shotgun (WGS) entry which is preliminary data.</text>
</comment>
<dbReference type="GO" id="GO:0006629">
    <property type="term" value="P:lipid metabolic process"/>
    <property type="evidence" value="ECO:0007669"/>
    <property type="project" value="InterPro"/>
</dbReference>
<keyword evidence="2" id="KW-1185">Reference proteome</keyword>
<name>A0AAD9Z1S1_9LECA</name>
<dbReference type="PANTHER" id="PTHR13593">
    <property type="match status" value="1"/>
</dbReference>
<protein>
    <recommendedName>
        <fullName evidence="3">PLC-like phosphodiesterase</fullName>
    </recommendedName>
</protein>
<dbReference type="Proteomes" id="UP001276659">
    <property type="component" value="Unassembled WGS sequence"/>
</dbReference>
<evidence type="ECO:0000313" key="2">
    <source>
        <dbReference type="Proteomes" id="UP001276659"/>
    </source>
</evidence>
<reference evidence="1" key="1">
    <citation type="submission" date="2022-11" db="EMBL/GenBank/DDBJ databases">
        <title>Chromosomal genome sequence assembly and mating type (MAT) locus characterization of the leprose asexual lichenized fungus Lepraria neglecta (Nyl.) Erichsen.</title>
        <authorList>
            <person name="Allen J.L."/>
            <person name="Pfeffer B."/>
        </authorList>
    </citation>
    <scope>NUCLEOTIDE SEQUENCE</scope>
    <source>
        <strain evidence="1">Allen 5258</strain>
    </source>
</reference>
<organism evidence="1 2">
    <name type="scientific">Lepraria neglecta</name>
    <dbReference type="NCBI Taxonomy" id="209136"/>
    <lineage>
        <taxon>Eukaryota</taxon>
        <taxon>Fungi</taxon>
        <taxon>Dikarya</taxon>
        <taxon>Ascomycota</taxon>
        <taxon>Pezizomycotina</taxon>
        <taxon>Lecanoromycetes</taxon>
        <taxon>OSLEUM clade</taxon>
        <taxon>Lecanoromycetidae</taxon>
        <taxon>Lecanorales</taxon>
        <taxon>Lecanorineae</taxon>
        <taxon>Stereocaulaceae</taxon>
        <taxon>Lepraria</taxon>
    </lineage>
</organism>
<evidence type="ECO:0008006" key="3">
    <source>
        <dbReference type="Google" id="ProtNLM"/>
    </source>
</evidence>
<dbReference type="EMBL" id="JASNWA010000009">
    <property type="protein sequence ID" value="KAK3170114.1"/>
    <property type="molecule type" value="Genomic_DNA"/>
</dbReference>
<evidence type="ECO:0000313" key="1">
    <source>
        <dbReference type="EMBL" id="KAK3170114.1"/>
    </source>
</evidence>
<gene>
    <name evidence="1" type="ORF">OEA41_009500</name>
</gene>